<feature type="region of interest" description="Disordered" evidence="8">
    <location>
        <begin position="959"/>
        <end position="1008"/>
    </location>
</feature>
<feature type="transmembrane region" description="Helical" evidence="9">
    <location>
        <begin position="72"/>
        <end position="92"/>
    </location>
</feature>
<feature type="transmembrane region" description="Helical" evidence="9">
    <location>
        <begin position="865"/>
        <end position="882"/>
    </location>
</feature>
<feature type="coiled-coil region" evidence="7">
    <location>
        <begin position="480"/>
        <end position="510"/>
    </location>
</feature>
<reference evidence="12" key="2">
    <citation type="journal article" date="2022" name="Elife">
        <title>Obligate sexual reproduction of a homothallic fungus closely related to the Cryptococcus pathogenic species complex.</title>
        <authorList>
            <person name="Passer A.R."/>
            <person name="Clancey S.A."/>
            <person name="Shea T."/>
            <person name="David-Palma M."/>
            <person name="Averette A.F."/>
            <person name="Boekhout T."/>
            <person name="Porcel B.M."/>
            <person name="Nowrousian M."/>
            <person name="Cuomo C.A."/>
            <person name="Sun S."/>
            <person name="Heitman J."/>
            <person name="Coelho M.A."/>
        </authorList>
    </citation>
    <scope>NUCLEOTIDE SEQUENCE</scope>
    <source>
        <strain evidence="12">CBS 7841</strain>
    </source>
</reference>
<keyword evidence="13" id="KW-1185">Reference proteome</keyword>
<comment type="subcellular location">
    <subcellularLocation>
        <location evidence="1">Membrane</location>
        <topology evidence="1">Multi-pass membrane protein</topology>
    </subcellularLocation>
</comment>
<feature type="region of interest" description="Disordered" evidence="8">
    <location>
        <begin position="133"/>
        <end position="163"/>
    </location>
</feature>
<evidence type="ECO:0000256" key="9">
    <source>
        <dbReference type="SAM" id="Phobius"/>
    </source>
</evidence>
<dbReference type="PANTHER" id="PTHR13018">
    <property type="entry name" value="PROBABLE MEMBRANE PROTEIN DUF221-RELATED"/>
    <property type="match status" value="1"/>
</dbReference>
<evidence type="ECO:0000259" key="10">
    <source>
        <dbReference type="Pfam" id="PF02714"/>
    </source>
</evidence>
<keyword evidence="3" id="KW-0813">Transport</keyword>
<reference evidence="12" key="3">
    <citation type="submission" date="2024-01" db="EMBL/GenBank/DDBJ databases">
        <authorList>
            <person name="Coelho M.A."/>
            <person name="David-Palma M."/>
            <person name="Shea T."/>
            <person name="Sun S."/>
            <person name="Cuomo C.A."/>
            <person name="Heitman J."/>
        </authorList>
    </citation>
    <scope>NUCLEOTIDE SEQUENCE</scope>
    <source>
        <strain evidence="12">CBS 7841</strain>
    </source>
</reference>
<proteinExistence type="inferred from homology"/>
<feature type="transmembrane region" description="Helical" evidence="9">
    <location>
        <begin position="839"/>
        <end position="859"/>
    </location>
</feature>
<feature type="transmembrane region" description="Helical" evidence="9">
    <location>
        <begin position="577"/>
        <end position="601"/>
    </location>
</feature>
<evidence type="ECO:0000259" key="11">
    <source>
        <dbReference type="Pfam" id="PF13967"/>
    </source>
</evidence>
<feature type="transmembrane region" description="Helical" evidence="9">
    <location>
        <begin position="669"/>
        <end position="692"/>
    </location>
</feature>
<dbReference type="EMBL" id="CP143788">
    <property type="protein sequence ID" value="WVN89030.1"/>
    <property type="molecule type" value="Genomic_DNA"/>
</dbReference>
<evidence type="ECO:0000256" key="6">
    <source>
        <dbReference type="ARBA" id="ARBA00023136"/>
    </source>
</evidence>
<feature type="region of interest" description="Disordered" evidence="8">
    <location>
        <begin position="290"/>
        <end position="315"/>
    </location>
</feature>
<dbReference type="InterPro" id="IPR032880">
    <property type="entry name" value="CSC1/OSCA1-like_N"/>
</dbReference>
<dbReference type="AlphaFoldDB" id="A0AAJ8JV44"/>
<evidence type="ECO:0000256" key="3">
    <source>
        <dbReference type="ARBA" id="ARBA00022448"/>
    </source>
</evidence>
<dbReference type="GeneID" id="91088456"/>
<evidence type="ECO:0000313" key="13">
    <source>
        <dbReference type="Proteomes" id="UP000094043"/>
    </source>
</evidence>
<protein>
    <recommendedName>
        <fullName evidence="14">CSC1/OSCA1-like 7TM region domain-containing protein</fullName>
    </recommendedName>
</protein>
<dbReference type="GO" id="GO:0005886">
    <property type="term" value="C:plasma membrane"/>
    <property type="evidence" value="ECO:0007669"/>
    <property type="project" value="TreeGrafter"/>
</dbReference>
<keyword evidence="7" id="KW-0175">Coiled coil</keyword>
<accession>A0AAJ8JV44</accession>
<evidence type="ECO:0000256" key="5">
    <source>
        <dbReference type="ARBA" id="ARBA00022989"/>
    </source>
</evidence>
<reference evidence="12" key="1">
    <citation type="submission" date="2016-06" db="EMBL/GenBank/DDBJ databases">
        <authorList>
            <person name="Cuomo C."/>
            <person name="Litvintseva A."/>
            <person name="Heitman J."/>
            <person name="Chen Y."/>
            <person name="Sun S."/>
            <person name="Springer D."/>
            <person name="Dromer F."/>
            <person name="Young S."/>
            <person name="Zeng Q."/>
            <person name="Chapman S."/>
            <person name="Gujja S."/>
            <person name="Saif S."/>
            <person name="Birren B."/>
        </authorList>
    </citation>
    <scope>NUCLEOTIDE SEQUENCE</scope>
    <source>
        <strain evidence="12">CBS 7841</strain>
    </source>
</reference>
<comment type="similarity">
    <text evidence="2">Belongs to the CSC1 (TC 1.A.17) family.</text>
</comment>
<evidence type="ECO:0000256" key="8">
    <source>
        <dbReference type="SAM" id="MobiDB-lite"/>
    </source>
</evidence>
<dbReference type="Proteomes" id="UP000094043">
    <property type="component" value="Chromosome 5"/>
</dbReference>
<feature type="domain" description="CSC1/OSCA1-like 7TM region" evidence="10">
    <location>
        <begin position="576"/>
        <end position="858"/>
    </location>
</feature>
<feature type="compositionally biased region" description="Basic residues" evidence="8">
    <location>
        <begin position="997"/>
        <end position="1008"/>
    </location>
</feature>
<evidence type="ECO:0008006" key="14">
    <source>
        <dbReference type="Google" id="ProtNLM"/>
    </source>
</evidence>
<feature type="transmembrane region" description="Helical" evidence="9">
    <location>
        <begin position="787"/>
        <end position="818"/>
    </location>
</feature>
<feature type="compositionally biased region" description="Basic and acidic residues" evidence="8">
    <location>
        <begin position="970"/>
        <end position="996"/>
    </location>
</feature>
<dbReference type="Pfam" id="PF13967">
    <property type="entry name" value="RSN1_TM"/>
    <property type="match status" value="1"/>
</dbReference>
<feature type="transmembrane region" description="Helical" evidence="9">
    <location>
        <begin position="255"/>
        <end position="274"/>
    </location>
</feature>
<evidence type="ECO:0000256" key="1">
    <source>
        <dbReference type="ARBA" id="ARBA00004141"/>
    </source>
</evidence>
<keyword evidence="4 9" id="KW-0812">Transmembrane</keyword>
<keyword evidence="6 9" id="KW-0472">Membrane</keyword>
<feature type="transmembrane region" description="Helical" evidence="9">
    <location>
        <begin position="621"/>
        <end position="648"/>
    </location>
</feature>
<dbReference type="GO" id="GO:0005227">
    <property type="term" value="F:calcium-activated cation channel activity"/>
    <property type="evidence" value="ECO:0007669"/>
    <property type="project" value="InterPro"/>
</dbReference>
<evidence type="ECO:0000256" key="7">
    <source>
        <dbReference type="SAM" id="Coils"/>
    </source>
</evidence>
<gene>
    <name evidence="12" type="ORF">L203_104246</name>
</gene>
<name>A0AAJ8JV44_9TREE</name>
<evidence type="ECO:0000256" key="4">
    <source>
        <dbReference type="ARBA" id="ARBA00022692"/>
    </source>
</evidence>
<dbReference type="InterPro" id="IPR003864">
    <property type="entry name" value="CSC1/OSCA1-like_7TM"/>
</dbReference>
<evidence type="ECO:0000256" key="2">
    <source>
        <dbReference type="ARBA" id="ARBA00007779"/>
    </source>
</evidence>
<sequence length="1008" mass="115252">MPPLLTHPPCRSLSTHHNLLKRSFEALTVRQDGAATSATSVGPSSSTVGGITASDLIQKAEEHWNVSAKSILAAWALTAIGSLLIILAYSAVRLRWKLIYLPRLKVHKSSLAPGKKLEDEKDKAVFNDLKATKEKESKEEKKKSKEEKKKLEKEKEKNEPEYYPIGDNDPGRWLARAPRSEIGYFGWLKPTWREISVEIKSVMPKCLHLRKMKNKGEESSSHNAQVSLFEQDKKTLHMLGLDAVIYLIFLRTLKYLFTVISILASFLAYINYLLNTRTSYGGTSAITSNNQDQLQSSDTNKGASSSTMPNKGNANNTSVINNPQLLTAANVTSNGLLIHISFEWIVTMLVIVFVLKASAHHLKLVQEWTYKNYNEVSFKTVMITNLDIKPDRKKNIHTVADAKEYIKSHVLGIQRDNTQATVWFAIHNMNPLHEKMEDFKNKYLQWAIKAAIKDVAMETDDHPGTGVFYDSCASAMCGKSELVKNRIQKAIDKKKEIEDLQEQIRNDQIDVTSTVLRGSVTSAFVTVPTAREAREIIKNRKERLKAAEYHVQRAPRSHNVLWRNLEKDAKSRHSHAIIGKVALVIICFINTIPLIFITVLANMGTTINRWPALAKLAESSLFWKAVFTVLAGVLPATISAMFSYLLPYIMRRLSRWSGALTRGQLDKTVIRQLFVFLLVSNFIVFSLLGVIYETYLTIAEDVGKESWSTIYASLGNMPAKITRAYISESSYWLSWYPIRSIVACIQLLQIPRLLLKAPRLLLMKTPHDLAEIAQPERFEFAIEYSHVLFAMVVGLMYAPLAPLVVICASIYFWTVFIIHTNQLKYVFDSKETDGKSWKVIINRVLIATVFMQLLMVLTVTLKTKSAPMAVGAALPIGIIFLFKMYMKRHYHPDGELFSKYIDKYEYEEKVMLPNFAPEYEHELLKDDWMPKFKVAKQKKFMGRAFEKFPALKTLLEKKQLPTPIRSRRNKWGDKNKREGRERKKRKESRERREGRKREGRKRERRNSD</sequence>
<dbReference type="PANTHER" id="PTHR13018:SF144">
    <property type="entry name" value="CSC1_OSCA1-LIKE 7TM REGION DOMAIN-CONTAINING PROTEIN"/>
    <property type="match status" value="1"/>
</dbReference>
<feature type="domain" description="CSC1/OSCA1-like N-terminal transmembrane" evidence="11">
    <location>
        <begin position="231"/>
        <end position="356"/>
    </location>
</feature>
<evidence type="ECO:0000313" key="12">
    <source>
        <dbReference type="EMBL" id="WVN89030.1"/>
    </source>
</evidence>
<feature type="transmembrane region" description="Helical" evidence="9">
    <location>
        <begin position="336"/>
        <end position="355"/>
    </location>
</feature>
<dbReference type="Pfam" id="PF02714">
    <property type="entry name" value="RSN1_7TM"/>
    <property type="match status" value="1"/>
</dbReference>
<keyword evidence="5 9" id="KW-1133">Transmembrane helix</keyword>
<dbReference type="RefSeq" id="XP_066069730.1">
    <property type="nucleotide sequence ID" value="XM_066213633.1"/>
</dbReference>
<dbReference type="InterPro" id="IPR045122">
    <property type="entry name" value="Csc1-like"/>
</dbReference>
<feature type="compositionally biased region" description="Basic and acidic residues" evidence="8">
    <location>
        <begin position="133"/>
        <end position="160"/>
    </location>
</feature>
<organism evidence="12 13">
    <name type="scientific">Cryptococcus depauperatus CBS 7841</name>
    <dbReference type="NCBI Taxonomy" id="1295531"/>
    <lineage>
        <taxon>Eukaryota</taxon>
        <taxon>Fungi</taxon>
        <taxon>Dikarya</taxon>
        <taxon>Basidiomycota</taxon>
        <taxon>Agaricomycotina</taxon>
        <taxon>Tremellomycetes</taxon>
        <taxon>Tremellales</taxon>
        <taxon>Cryptococcaceae</taxon>
        <taxon>Cryptococcus</taxon>
    </lineage>
</organism>
<dbReference type="KEGG" id="cdep:91088456"/>